<feature type="compositionally biased region" description="Basic and acidic residues" evidence="1">
    <location>
        <begin position="54"/>
        <end position="71"/>
    </location>
</feature>
<dbReference type="OrthoDB" id="3063476at2759"/>
<gene>
    <name evidence="2" type="ORF">E4U42_005611</name>
</gene>
<dbReference type="PANTHER" id="PTHR34693">
    <property type="entry name" value="PROTEIN PAR32"/>
    <property type="match status" value="1"/>
</dbReference>
<feature type="region of interest" description="Disordered" evidence="1">
    <location>
        <begin position="1"/>
        <end position="92"/>
    </location>
</feature>
<keyword evidence="3" id="KW-1185">Reference proteome</keyword>
<dbReference type="Proteomes" id="UP000811619">
    <property type="component" value="Unassembled WGS sequence"/>
</dbReference>
<dbReference type="EMBL" id="SRPY01000534">
    <property type="protein sequence ID" value="KAG5922093.1"/>
    <property type="molecule type" value="Genomic_DNA"/>
</dbReference>
<dbReference type="InterPro" id="IPR022024">
    <property type="entry name" value="DUF3602"/>
</dbReference>
<comment type="caution">
    <text evidence="2">The sequence shown here is derived from an EMBL/GenBank/DDBJ whole genome shotgun (WGS) entry which is preliminary data.</text>
</comment>
<evidence type="ECO:0000256" key="1">
    <source>
        <dbReference type="SAM" id="MobiDB-lite"/>
    </source>
</evidence>
<accession>A0A8K0J425</accession>
<reference evidence="2" key="1">
    <citation type="journal article" date="2020" name="bioRxiv">
        <title>Whole genome comparisons of ergot fungi reveals the divergence and evolution of species within the genus Claviceps are the result of varying mechanisms driving genome evolution and host range expansion.</title>
        <authorList>
            <person name="Wyka S.A."/>
            <person name="Mondo S.J."/>
            <person name="Liu M."/>
            <person name="Dettman J."/>
            <person name="Nalam V."/>
            <person name="Broders K.D."/>
        </authorList>
    </citation>
    <scope>NUCLEOTIDE SEQUENCE</scope>
    <source>
        <strain evidence="2">CCC 489</strain>
    </source>
</reference>
<dbReference type="AlphaFoldDB" id="A0A8K0J425"/>
<organism evidence="2 3">
    <name type="scientific">Claviceps africana</name>
    <dbReference type="NCBI Taxonomy" id="83212"/>
    <lineage>
        <taxon>Eukaryota</taxon>
        <taxon>Fungi</taxon>
        <taxon>Dikarya</taxon>
        <taxon>Ascomycota</taxon>
        <taxon>Pezizomycotina</taxon>
        <taxon>Sordariomycetes</taxon>
        <taxon>Hypocreomycetidae</taxon>
        <taxon>Hypocreales</taxon>
        <taxon>Clavicipitaceae</taxon>
        <taxon>Claviceps</taxon>
    </lineage>
</organism>
<proteinExistence type="predicted"/>
<dbReference type="InterPro" id="IPR053203">
    <property type="entry name" value="Cisplatin_resist-associated"/>
</dbReference>
<dbReference type="Pfam" id="PF12223">
    <property type="entry name" value="DUF3602"/>
    <property type="match status" value="1"/>
</dbReference>
<dbReference type="PANTHER" id="PTHR34693:SF1">
    <property type="entry name" value="PROTEIN PAR32"/>
    <property type="match status" value="1"/>
</dbReference>
<evidence type="ECO:0000313" key="3">
    <source>
        <dbReference type="Proteomes" id="UP000811619"/>
    </source>
</evidence>
<protein>
    <submittedName>
        <fullName evidence="2">Uncharacterized protein</fullName>
    </submittedName>
</protein>
<evidence type="ECO:0000313" key="2">
    <source>
        <dbReference type="EMBL" id="KAG5922093.1"/>
    </source>
</evidence>
<name>A0A8K0J425_9HYPO</name>
<sequence>MDKKEVPMASHGRGGAGNMADASHSRLEASDLETPVLKKPVVTTGRGGTGNMARNDDPQETRLRQDVEAVPRRYSSGAQHTGRGGAGNVFREGGDMSEVVRLVGKEQAVEDESVSGSTVVSDAGDGDLAASKRKHWLFGKKE</sequence>